<dbReference type="InterPro" id="IPR003329">
    <property type="entry name" value="Cytidylyl_trans"/>
</dbReference>
<protein>
    <recommendedName>
        <fullName evidence="4">3-deoxy-manno-octulosonate cytidylyltransferase</fullName>
        <ecNumber evidence="4">2.7.7.38</ecNumber>
    </recommendedName>
    <alternativeName>
        <fullName evidence="4">CMP-2-keto-3-deoxyoctulosonic acid synthase</fullName>
        <shortName evidence="4">CKS</shortName>
        <shortName evidence="4">CMP-KDO synthase</shortName>
    </alternativeName>
</protein>
<sequence>MFEKNERMYTLGIIPARYGSSRFPGKPLIDLKGKSMIRRVYEGAEKCTLFNEVVVATDDQRIYDHVTSFGGKVMMTADVHQSGTDRCGEVLGHFPQADLVVNIQGDEPLVDARQLELLIRAFDDNSVQIATLGNPNLTHEDLNNPNRIKLVKNKADNALYFSRSAIPFGAKVPQEEWLSKFPYLRHIGLYAYRSQTLKELIQLAPADLELWESLEQLRWLYNGYAIRVVETEIETPNIDSPEDVETVLRML</sequence>
<comment type="catalytic activity">
    <reaction evidence="4">
        <text>3-deoxy-alpha-D-manno-oct-2-ulosonate + CTP = CMP-3-deoxy-beta-D-manno-octulosonate + diphosphate</text>
        <dbReference type="Rhea" id="RHEA:23448"/>
        <dbReference type="ChEBI" id="CHEBI:33019"/>
        <dbReference type="ChEBI" id="CHEBI:37563"/>
        <dbReference type="ChEBI" id="CHEBI:85986"/>
        <dbReference type="ChEBI" id="CHEBI:85987"/>
        <dbReference type="EC" id="2.7.7.38"/>
    </reaction>
</comment>
<keyword evidence="6" id="KW-1185">Reference proteome</keyword>
<dbReference type="Gene3D" id="3.90.550.10">
    <property type="entry name" value="Spore Coat Polysaccharide Biosynthesis Protein SpsA, Chain A"/>
    <property type="match status" value="1"/>
</dbReference>
<evidence type="ECO:0000256" key="4">
    <source>
        <dbReference type="HAMAP-Rule" id="MF_00057"/>
    </source>
</evidence>
<gene>
    <name evidence="4 5" type="primary">kdsB</name>
    <name evidence="5" type="ORF">GCM10009118_03350</name>
</gene>
<accession>A0ABP3XZA5</accession>
<evidence type="ECO:0000256" key="2">
    <source>
        <dbReference type="ARBA" id="ARBA00022695"/>
    </source>
</evidence>
<keyword evidence="2 4" id="KW-0548">Nucleotidyltransferase</keyword>
<dbReference type="GO" id="GO:0016779">
    <property type="term" value="F:nucleotidyltransferase activity"/>
    <property type="evidence" value="ECO:0007669"/>
    <property type="project" value="UniProtKB-KW"/>
</dbReference>
<reference evidence="6" key="1">
    <citation type="journal article" date="2019" name="Int. J. Syst. Evol. Microbiol.">
        <title>The Global Catalogue of Microorganisms (GCM) 10K type strain sequencing project: providing services to taxonomists for standard genome sequencing and annotation.</title>
        <authorList>
            <consortium name="The Broad Institute Genomics Platform"/>
            <consortium name="The Broad Institute Genome Sequencing Center for Infectious Disease"/>
            <person name="Wu L."/>
            <person name="Ma J."/>
        </authorList>
    </citation>
    <scope>NUCLEOTIDE SEQUENCE [LARGE SCALE GENOMIC DNA]</scope>
    <source>
        <strain evidence="6">JCM 16083</strain>
    </source>
</reference>
<comment type="function">
    <text evidence="4">Activates KDO (a required 8-carbon sugar) for incorporation into bacterial lipopolysaccharide in Gram-negative bacteria.</text>
</comment>
<dbReference type="NCBIfam" id="NF009905">
    <property type="entry name" value="PRK13368.1"/>
    <property type="match status" value="1"/>
</dbReference>
<dbReference type="SUPFAM" id="SSF53448">
    <property type="entry name" value="Nucleotide-diphospho-sugar transferases"/>
    <property type="match status" value="1"/>
</dbReference>
<dbReference type="NCBIfam" id="NF003950">
    <property type="entry name" value="PRK05450.1-3"/>
    <property type="match status" value="1"/>
</dbReference>
<organism evidence="5 6">
    <name type="scientific">Wandonia haliotis</name>
    <dbReference type="NCBI Taxonomy" id="574963"/>
    <lineage>
        <taxon>Bacteria</taxon>
        <taxon>Pseudomonadati</taxon>
        <taxon>Bacteroidota</taxon>
        <taxon>Flavobacteriia</taxon>
        <taxon>Flavobacteriales</taxon>
        <taxon>Crocinitomicaceae</taxon>
        <taxon>Wandonia</taxon>
    </lineage>
</organism>
<comment type="pathway">
    <text evidence="4">Nucleotide-sugar biosynthesis; CMP-3-deoxy-D-manno-octulosonate biosynthesis; CMP-3-deoxy-D-manno-octulosonate from 3-deoxy-D-manno-octulosonate and CTP: step 1/1.</text>
</comment>
<dbReference type="HAMAP" id="MF_00057">
    <property type="entry name" value="KdsB"/>
    <property type="match status" value="1"/>
</dbReference>
<dbReference type="EMBL" id="BAAAFH010000003">
    <property type="protein sequence ID" value="GAA0873927.1"/>
    <property type="molecule type" value="Genomic_DNA"/>
</dbReference>
<keyword evidence="3 4" id="KW-0448">Lipopolysaccharide biosynthesis</keyword>
<name>A0ABP3XZA5_9FLAO</name>
<dbReference type="InterPro" id="IPR029044">
    <property type="entry name" value="Nucleotide-diphossugar_trans"/>
</dbReference>
<comment type="similarity">
    <text evidence="4">Belongs to the KdsB family.</text>
</comment>
<dbReference type="NCBIfam" id="NF003952">
    <property type="entry name" value="PRK05450.1-5"/>
    <property type="match status" value="1"/>
</dbReference>
<dbReference type="Proteomes" id="UP001501126">
    <property type="component" value="Unassembled WGS sequence"/>
</dbReference>
<dbReference type="PANTHER" id="PTHR42866">
    <property type="entry name" value="3-DEOXY-MANNO-OCTULOSONATE CYTIDYLYLTRANSFERASE"/>
    <property type="match status" value="1"/>
</dbReference>
<keyword evidence="1 4" id="KW-0808">Transferase</keyword>
<dbReference type="CDD" id="cd02517">
    <property type="entry name" value="CMP-KDO-Synthetase"/>
    <property type="match status" value="1"/>
</dbReference>
<dbReference type="EC" id="2.7.7.38" evidence="4"/>
<comment type="subcellular location">
    <subcellularLocation>
        <location evidence="4">Cytoplasm</location>
    </subcellularLocation>
</comment>
<evidence type="ECO:0000313" key="6">
    <source>
        <dbReference type="Proteomes" id="UP001501126"/>
    </source>
</evidence>
<comment type="caution">
    <text evidence="5">The sequence shown here is derived from an EMBL/GenBank/DDBJ whole genome shotgun (WGS) entry which is preliminary data.</text>
</comment>
<dbReference type="PANTHER" id="PTHR42866:SF2">
    <property type="entry name" value="3-DEOXY-MANNO-OCTULOSONATE CYTIDYLYLTRANSFERASE, MITOCHONDRIAL"/>
    <property type="match status" value="1"/>
</dbReference>
<dbReference type="InterPro" id="IPR004528">
    <property type="entry name" value="KdsB"/>
</dbReference>
<keyword evidence="4" id="KW-0963">Cytoplasm</keyword>
<evidence type="ECO:0000256" key="3">
    <source>
        <dbReference type="ARBA" id="ARBA00022985"/>
    </source>
</evidence>
<dbReference type="Pfam" id="PF02348">
    <property type="entry name" value="CTP_transf_3"/>
    <property type="match status" value="1"/>
</dbReference>
<dbReference type="NCBIfam" id="TIGR00466">
    <property type="entry name" value="kdsB"/>
    <property type="match status" value="1"/>
</dbReference>
<evidence type="ECO:0000313" key="5">
    <source>
        <dbReference type="EMBL" id="GAA0873927.1"/>
    </source>
</evidence>
<proteinExistence type="inferred from homology"/>
<evidence type="ECO:0000256" key="1">
    <source>
        <dbReference type="ARBA" id="ARBA00022679"/>
    </source>
</evidence>